<dbReference type="InterPro" id="IPR001279">
    <property type="entry name" value="Metallo-B-lactamas"/>
</dbReference>
<dbReference type="Pfam" id="PF12706">
    <property type="entry name" value="Lactamase_B_2"/>
    <property type="match status" value="1"/>
</dbReference>
<protein>
    <submittedName>
        <fullName evidence="2">MBL fold metallo-hydrolase</fullName>
    </submittedName>
</protein>
<evidence type="ECO:0000313" key="2">
    <source>
        <dbReference type="EMBL" id="MBM3116977.1"/>
    </source>
</evidence>
<dbReference type="PANTHER" id="PTHR42663:SF6">
    <property type="entry name" value="HYDROLASE C777.06C-RELATED"/>
    <property type="match status" value="1"/>
</dbReference>
<feature type="domain" description="Metallo-beta-lactamase" evidence="1">
    <location>
        <begin position="38"/>
        <end position="231"/>
    </location>
</feature>
<gene>
    <name evidence="2" type="ORF">JMJ54_14170</name>
</gene>
<reference evidence="2 3" key="1">
    <citation type="submission" date="2021-01" db="EMBL/GenBank/DDBJ databases">
        <title>Draft Genome Sequence and Polyhydroxyalkanoate Biosynthetic Potential of Jeongeupia naejangsanensis Type Strain DSM 24253.</title>
        <authorList>
            <person name="Turrini P."/>
            <person name="Artuso I."/>
            <person name="Lugli G.A."/>
            <person name="Frangipani E."/>
            <person name="Ventura M."/>
            <person name="Visca P."/>
        </authorList>
    </citation>
    <scope>NUCLEOTIDE SEQUENCE [LARGE SCALE GENOMIC DNA]</scope>
    <source>
        <strain evidence="2 3">DSM 24253</strain>
    </source>
</reference>
<organism evidence="2 3">
    <name type="scientific">Jeongeupia naejangsanensis</name>
    <dbReference type="NCBI Taxonomy" id="613195"/>
    <lineage>
        <taxon>Bacteria</taxon>
        <taxon>Pseudomonadati</taxon>
        <taxon>Pseudomonadota</taxon>
        <taxon>Betaproteobacteria</taxon>
        <taxon>Neisseriales</taxon>
        <taxon>Chitinibacteraceae</taxon>
        <taxon>Jeongeupia</taxon>
    </lineage>
</organism>
<dbReference type="RefSeq" id="WP_203539205.1">
    <property type="nucleotide sequence ID" value="NZ_JAESND010000007.1"/>
</dbReference>
<dbReference type="SMART" id="SM00849">
    <property type="entry name" value="Lactamase_B"/>
    <property type="match status" value="1"/>
</dbReference>
<dbReference type="PANTHER" id="PTHR42663">
    <property type="entry name" value="HYDROLASE C777.06C-RELATED-RELATED"/>
    <property type="match status" value="1"/>
</dbReference>
<proteinExistence type="predicted"/>
<dbReference type="CDD" id="cd16279">
    <property type="entry name" value="metallo-hydrolase-like_MBL-fold"/>
    <property type="match status" value="1"/>
</dbReference>
<accession>A0ABS2BMY8</accession>
<name>A0ABS2BMY8_9NEIS</name>
<dbReference type="Proteomes" id="UP000809431">
    <property type="component" value="Unassembled WGS sequence"/>
</dbReference>
<dbReference type="EMBL" id="JAESND010000007">
    <property type="protein sequence ID" value="MBM3116977.1"/>
    <property type="molecule type" value="Genomic_DNA"/>
</dbReference>
<evidence type="ECO:0000313" key="3">
    <source>
        <dbReference type="Proteomes" id="UP000809431"/>
    </source>
</evidence>
<dbReference type="InterPro" id="IPR036866">
    <property type="entry name" value="RibonucZ/Hydroxyglut_hydro"/>
</dbReference>
<keyword evidence="3" id="KW-1185">Reference proteome</keyword>
<evidence type="ECO:0000259" key="1">
    <source>
        <dbReference type="SMART" id="SM00849"/>
    </source>
</evidence>
<dbReference type="SUPFAM" id="SSF56281">
    <property type="entry name" value="Metallo-hydrolase/oxidoreductase"/>
    <property type="match status" value="1"/>
</dbReference>
<sequence>MSSKVEVTLLGVGSSGGSPALGCTCPTCVSDDPRNRRTRASAVIRAGGQTFLIDTGPDLRLQALRENLLRVDAVLYTHPHADHLNGIDDLRAWCWLQKAALPVFGNRLMLTHIRERFPYTLFAPNEYWDKPVLQLHEVEHEPFEFNGVTVVPIPLLHGKWPILGFRIGDVAYLTDVSDIPESSLPLLEGLDVLLLDCLRNQPHPTHLSVDQALAAATRIDARQTVLIHMTHELEYHALSARLPEKVVVGYDGMTLVSERAGHG</sequence>
<dbReference type="Gene3D" id="3.60.15.10">
    <property type="entry name" value="Ribonuclease Z/Hydroxyacylglutathione hydrolase-like"/>
    <property type="match status" value="1"/>
</dbReference>
<comment type="caution">
    <text evidence="2">The sequence shown here is derived from an EMBL/GenBank/DDBJ whole genome shotgun (WGS) entry which is preliminary data.</text>
</comment>